<name>A0A840G2H1_RHOTE</name>
<evidence type="ECO:0000313" key="1">
    <source>
        <dbReference type="EMBL" id="MBB4246613.1"/>
    </source>
</evidence>
<dbReference type="RefSeq" id="WP_153114667.1">
    <property type="nucleotide sequence ID" value="NZ_JACIGE010000002.1"/>
</dbReference>
<dbReference type="Proteomes" id="UP000587070">
    <property type="component" value="Unassembled WGS sequence"/>
</dbReference>
<organism evidence="1 2">
    <name type="scientific">Rhodocyclus tenuis</name>
    <name type="common">Rhodospirillum tenue</name>
    <dbReference type="NCBI Taxonomy" id="1066"/>
    <lineage>
        <taxon>Bacteria</taxon>
        <taxon>Pseudomonadati</taxon>
        <taxon>Pseudomonadota</taxon>
        <taxon>Betaproteobacteria</taxon>
        <taxon>Rhodocyclales</taxon>
        <taxon>Rhodocyclaceae</taxon>
        <taxon>Rhodocyclus</taxon>
    </lineage>
</organism>
<keyword evidence="2" id="KW-1185">Reference proteome</keyword>
<dbReference type="GO" id="GO:0003676">
    <property type="term" value="F:nucleic acid binding"/>
    <property type="evidence" value="ECO:0007669"/>
    <property type="project" value="InterPro"/>
</dbReference>
<dbReference type="EMBL" id="JACIGE010000002">
    <property type="protein sequence ID" value="MBB4246613.1"/>
    <property type="molecule type" value="Genomic_DNA"/>
</dbReference>
<gene>
    <name evidence="1" type="ORF">GGD90_000970</name>
</gene>
<dbReference type="SUPFAM" id="SSF52980">
    <property type="entry name" value="Restriction endonuclease-like"/>
    <property type="match status" value="1"/>
</dbReference>
<dbReference type="AlphaFoldDB" id="A0A840G2H1"/>
<proteinExistence type="predicted"/>
<accession>A0A840G2H1</accession>
<dbReference type="InterPro" id="IPR011856">
    <property type="entry name" value="tRNA_endonuc-like_dom_sf"/>
</dbReference>
<dbReference type="InterPro" id="IPR011335">
    <property type="entry name" value="Restrct_endonuc-II-like"/>
</dbReference>
<evidence type="ECO:0008006" key="3">
    <source>
        <dbReference type="Google" id="ProtNLM"/>
    </source>
</evidence>
<protein>
    <recommendedName>
        <fullName evidence="3">DUF1887 family protein</fullName>
    </recommendedName>
</protein>
<comment type="caution">
    <text evidence="1">The sequence shown here is derived from an EMBL/GenBank/DDBJ whole genome shotgun (WGS) entry which is preliminary data.</text>
</comment>
<dbReference type="Gene3D" id="3.40.1350.10">
    <property type="match status" value="1"/>
</dbReference>
<dbReference type="OrthoDB" id="5561245at2"/>
<evidence type="ECO:0000313" key="2">
    <source>
        <dbReference type="Proteomes" id="UP000587070"/>
    </source>
</evidence>
<reference evidence="1 2" key="1">
    <citation type="submission" date="2020-08" db="EMBL/GenBank/DDBJ databases">
        <title>Genome sequencing of Purple Non-Sulfur Bacteria from various extreme environments.</title>
        <authorList>
            <person name="Mayer M."/>
        </authorList>
    </citation>
    <scope>NUCLEOTIDE SEQUENCE [LARGE SCALE GENOMIC DNA]</scope>
    <source>
        <strain evidence="1 2">2761</strain>
    </source>
</reference>
<sequence length="331" mass="37277">MGLYRCNKCGYLAEVAASDVGSSSNCPRCGHANTAYDTVFFVGKLLERYFALRTTHAQGNSEAADNGKAPAAPASPPKLETLNIYNTALIATDLQHGPLNEWFGKRRIRIQPNLEAVDTTGFFDEVALEIGNNYELFKPLLDQVRFAQAKSHWGIKVELGKYKEADNLAIVTFCRQLHEYSFFSRYIYQKGEKTIRLGIQESVKIQRFFNGEWLEWFALMQVLEICKERHAELSCARNLSITFANEEQNELDVFFLLNGGEPVCIECKSGEFRESIDKYVCLKKKLGLDKAHFILCATDLTDEQARGLSSMYGLTFVNEQGLAPHLQGLLG</sequence>